<dbReference type="PANTHER" id="PTHR43581">
    <property type="entry name" value="ATP/GTP PHOSPHATASE"/>
    <property type="match status" value="1"/>
</dbReference>
<dbReference type="Proteomes" id="UP000321721">
    <property type="component" value="Unassembled WGS sequence"/>
</dbReference>
<dbReference type="InterPro" id="IPR041685">
    <property type="entry name" value="AAA_GajA/Old/RecF-like"/>
</dbReference>
<proteinExistence type="predicted"/>
<name>A0A5C6RW27_9FLAO</name>
<protein>
    <submittedName>
        <fullName evidence="2">AAA family ATPase</fullName>
    </submittedName>
</protein>
<sequence length="519" mass="60104">MFRFFNVENFRVFKGDKEFEFSGVNVITGKNSSGKSSVLKSLLLLKDNFINNKFPTILNFDGGDHGLGSIKKTLCQFDGKHATKASFSWPAFTVDASYTPKIKMSYTVDKKDPDRGFVYAVEFYSVVRKELIGIVEYQKGQKIHIMMKFDLLYEMLEGMMLPDHQKIIERSKRKSKGLDNSYDVLKKMGTYDDVYPIEYIDITYHEIYGEGDEDDGKLNLLHNADLWSVLEQYFKKKIGDDKVAIGLKNSLEFRFSTSFSDFLYHGYVHLPTIRGNQDRLHFDKYDKTPLGLLLKEFIKVDQEAKALGQSNPKKVDDFKKIKDYLNKWLIVFELGDDIKIKREYGSTTSVQLLNNNHWGDLSDLGFGSTQLITILLQIYVFSCKKIIPENPLSPYFVISIEEPEANLHPDFQSKLADMFYEGYELFGIHFILETHSEYMIRKFQFIIANRGLEGNPGKKPISDKFRIYYINKLQKEKKDLTQIINLNPNENGVFQDNFGEGFYDEATNTKFKILKATNK</sequence>
<dbReference type="InterPro" id="IPR027417">
    <property type="entry name" value="P-loop_NTPase"/>
</dbReference>
<feature type="domain" description="Endonuclease GajA/Old nuclease/RecF-like AAA" evidence="1">
    <location>
        <begin position="3"/>
        <end position="440"/>
    </location>
</feature>
<organism evidence="2 3">
    <name type="scientific">Vicingus serpentipes</name>
    <dbReference type="NCBI Taxonomy" id="1926625"/>
    <lineage>
        <taxon>Bacteria</taxon>
        <taxon>Pseudomonadati</taxon>
        <taxon>Bacteroidota</taxon>
        <taxon>Flavobacteriia</taxon>
        <taxon>Flavobacteriales</taxon>
        <taxon>Vicingaceae</taxon>
        <taxon>Vicingus</taxon>
    </lineage>
</organism>
<dbReference type="SUPFAM" id="SSF52540">
    <property type="entry name" value="P-loop containing nucleoside triphosphate hydrolases"/>
    <property type="match status" value="1"/>
</dbReference>
<keyword evidence="3" id="KW-1185">Reference proteome</keyword>
<evidence type="ECO:0000259" key="1">
    <source>
        <dbReference type="Pfam" id="PF13175"/>
    </source>
</evidence>
<dbReference type="EMBL" id="VOOS01000002">
    <property type="protein sequence ID" value="TXB66155.1"/>
    <property type="molecule type" value="Genomic_DNA"/>
</dbReference>
<dbReference type="RefSeq" id="WP_147099655.1">
    <property type="nucleotide sequence ID" value="NZ_VOOS01000002.1"/>
</dbReference>
<dbReference type="PANTHER" id="PTHR43581:SF2">
    <property type="entry name" value="EXCINUCLEASE ATPASE SUBUNIT"/>
    <property type="match status" value="1"/>
</dbReference>
<dbReference type="Gene3D" id="3.40.50.300">
    <property type="entry name" value="P-loop containing nucleotide triphosphate hydrolases"/>
    <property type="match status" value="2"/>
</dbReference>
<dbReference type="OrthoDB" id="9792800at2"/>
<dbReference type="AlphaFoldDB" id="A0A5C6RW27"/>
<accession>A0A5C6RW27</accession>
<reference evidence="2 3" key="1">
    <citation type="submission" date="2019-08" db="EMBL/GenBank/DDBJ databases">
        <title>Genome of Vicingus serpentipes NCIMB 15042.</title>
        <authorList>
            <person name="Bowman J.P."/>
        </authorList>
    </citation>
    <scope>NUCLEOTIDE SEQUENCE [LARGE SCALE GENOMIC DNA]</scope>
    <source>
        <strain evidence="2 3">NCIMB 15042</strain>
    </source>
</reference>
<evidence type="ECO:0000313" key="3">
    <source>
        <dbReference type="Proteomes" id="UP000321721"/>
    </source>
</evidence>
<evidence type="ECO:0000313" key="2">
    <source>
        <dbReference type="EMBL" id="TXB66155.1"/>
    </source>
</evidence>
<dbReference type="Pfam" id="PF13175">
    <property type="entry name" value="AAA_15"/>
    <property type="match status" value="1"/>
</dbReference>
<dbReference type="InterPro" id="IPR051396">
    <property type="entry name" value="Bact_Antivir_Def_Nuclease"/>
</dbReference>
<gene>
    <name evidence="2" type="ORF">FRY74_06170</name>
</gene>
<comment type="caution">
    <text evidence="2">The sequence shown here is derived from an EMBL/GenBank/DDBJ whole genome shotgun (WGS) entry which is preliminary data.</text>
</comment>